<name>A0ACC2G6V3_DALPE</name>
<sequence length="109" mass="11906">MPTWSTQQTAVLPVLGPAVNPNEVFCRGERLEHTGGVGRGFEQPGPITPALSWQRGCIFGGEMPSPRQGNQFAFKPLEVSSLIMSLYVTHGSTTGLAVWCEIQQRQRPP</sequence>
<dbReference type="Proteomes" id="UP001157502">
    <property type="component" value="Chromosome 16"/>
</dbReference>
<proteinExistence type="predicted"/>
<comment type="caution">
    <text evidence="1">The sequence shown here is derived from an EMBL/GenBank/DDBJ whole genome shotgun (WGS) entry which is preliminary data.</text>
</comment>
<reference evidence="1" key="1">
    <citation type="submission" date="2021-05" db="EMBL/GenBank/DDBJ databases">
        <authorList>
            <person name="Pan Q."/>
            <person name="Jouanno E."/>
            <person name="Zahm M."/>
            <person name="Klopp C."/>
            <person name="Cabau C."/>
            <person name="Louis A."/>
            <person name="Berthelot C."/>
            <person name="Parey E."/>
            <person name="Roest Crollius H."/>
            <person name="Montfort J."/>
            <person name="Robinson-Rechavi M."/>
            <person name="Bouchez O."/>
            <person name="Lampietro C."/>
            <person name="Lopez Roques C."/>
            <person name="Donnadieu C."/>
            <person name="Postlethwait J."/>
            <person name="Bobe J."/>
            <person name="Dillon D."/>
            <person name="Chandos A."/>
            <person name="von Hippel F."/>
            <person name="Guiguen Y."/>
        </authorList>
    </citation>
    <scope>NUCLEOTIDE SEQUENCE</scope>
    <source>
        <strain evidence="1">YG-Jan2019</strain>
    </source>
</reference>
<protein>
    <submittedName>
        <fullName evidence="1">Uncharacterized protein</fullName>
    </submittedName>
</protein>
<accession>A0ACC2G6V3</accession>
<organism evidence="1 2">
    <name type="scientific">Dallia pectoralis</name>
    <name type="common">Alaska blackfish</name>
    <dbReference type="NCBI Taxonomy" id="75939"/>
    <lineage>
        <taxon>Eukaryota</taxon>
        <taxon>Metazoa</taxon>
        <taxon>Chordata</taxon>
        <taxon>Craniata</taxon>
        <taxon>Vertebrata</taxon>
        <taxon>Euteleostomi</taxon>
        <taxon>Actinopterygii</taxon>
        <taxon>Neopterygii</taxon>
        <taxon>Teleostei</taxon>
        <taxon>Protacanthopterygii</taxon>
        <taxon>Esociformes</taxon>
        <taxon>Umbridae</taxon>
        <taxon>Dallia</taxon>
    </lineage>
</organism>
<dbReference type="EMBL" id="CM055743">
    <property type="protein sequence ID" value="KAJ7999341.1"/>
    <property type="molecule type" value="Genomic_DNA"/>
</dbReference>
<gene>
    <name evidence="1" type="ORF">DPEC_G00193380</name>
</gene>
<evidence type="ECO:0000313" key="1">
    <source>
        <dbReference type="EMBL" id="KAJ7999341.1"/>
    </source>
</evidence>
<evidence type="ECO:0000313" key="2">
    <source>
        <dbReference type="Proteomes" id="UP001157502"/>
    </source>
</evidence>
<keyword evidence="2" id="KW-1185">Reference proteome</keyword>